<name>A0A166HAQ3_9AGAM</name>
<accession>A0A166HAQ3</accession>
<evidence type="ECO:0000313" key="1">
    <source>
        <dbReference type="EMBL" id="KZP18653.1"/>
    </source>
</evidence>
<keyword evidence="2" id="KW-1185">Reference proteome</keyword>
<reference evidence="1 2" key="1">
    <citation type="journal article" date="2016" name="Mol. Biol. Evol.">
        <title>Comparative Genomics of Early-Diverging Mushroom-Forming Fungi Provides Insights into the Origins of Lignocellulose Decay Capabilities.</title>
        <authorList>
            <person name="Nagy L.G."/>
            <person name="Riley R."/>
            <person name="Tritt A."/>
            <person name="Adam C."/>
            <person name="Daum C."/>
            <person name="Floudas D."/>
            <person name="Sun H."/>
            <person name="Yadav J.S."/>
            <person name="Pangilinan J."/>
            <person name="Larsson K.H."/>
            <person name="Matsuura K."/>
            <person name="Barry K."/>
            <person name="Labutti K."/>
            <person name="Kuo R."/>
            <person name="Ohm R.A."/>
            <person name="Bhattacharya S.S."/>
            <person name="Shirouzu T."/>
            <person name="Yoshinaga Y."/>
            <person name="Martin F.M."/>
            <person name="Grigoriev I.V."/>
            <person name="Hibbett D.S."/>
        </authorList>
    </citation>
    <scope>NUCLEOTIDE SEQUENCE [LARGE SCALE GENOMIC DNA]</scope>
    <source>
        <strain evidence="1 2">CBS 109695</strain>
    </source>
</reference>
<organism evidence="1 2">
    <name type="scientific">Athelia psychrophila</name>
    <dbReference type="NCBI Taxonomy" id="1759441"/>
    <lineage>
        <taxon>Eukaryota</taxon>
        <taxon>Fungi</taxon>
        <taxon>Dikarya</taxon>
        <taxon>Basidiomycota</taxon>
        <taxon>Agaricomycotina</taxon>
        <taxon>Agaricomycetes</taxon>
        <taxon>Agaricomycetidae</taxon>
        <taxon>Atheliales</taxon>
        <taxon>Atheliaceae</taxon>
        <taxon>Athelia</taxon>
    </lineage>
</organism>
<dbReference type="Proteomes" id="UP000076532">
    <property type="component" value="Unassembled WGS sequence"/>
</dbReference>
<sequence length="52" mass="5714">MIQCTHLFLLDRPLTASKTASKTTKTLQSEIAALNLRKGHKSDGEGHPKIIL</sequence>
<dbReference type="AlphaFoldDB" id="A0A166HAQ3"/>
<protein>
    <submittedName>
        <fullName evidence="1">Uncharacterized protein</fullName>
    </submittedName>
</protein>
<proteinExistence type="predicted"/>
<dbReference type="EMBL" id="KV417570">
    <property type="protein sequence ID" value="KZP18653.1"/>
    <property type="molecule type" value="Genomic_DNA"/>
</dbReference>
<evidence type="ECO:0000313" key="2">
    <source>
        <dbReference type="Proteomes" id="UP000076532"/>
    </source>
</evidence>
<gene>
    <name evidence="1" type="ORF">FIBSPDRAFT_863443</name>
</gene>
<feature type="non-terminal residue" evidence="1">
    <location>
        <position position="52"/>
    </location>
</feature>